<feature type="domain" description="Fatty acid desaturase" evidence="2">
    <location>
        <begin position="75"/>
        <end position="320"/>
    </location>
</feature>
<dbReference type="Proteomes" id="UP000198284">
    <property type="component" value="Unassembled WGS sequence"/>
</dbReference>
<evidence type="ECO:0000313" key="4">
    <source>
        <dbReference type="Proteomes" id="UP000198284"/>
    </source>
</evidence>
<dbReference type="AlphaFoldDB" id="A0A239L7B1"/>
<name>A0A239L7B1_9BURK</name>
<accession>A0A239L7B1</accession>
<reference evidence="3 4" key="1">
    <citation type="submission" date="2017-06" db="EMBL/GenBank/DDBJ databases">
        <authorList>
            <person name="Kim H.J."/>
            <person name="Triplett B.A."/>
        </authorList>
    </citation>
    <scope>NUCLEOTIDE SEQUENCE [LARGE SCALE GENOMIC DNA]</scope>
    <source>
        <strain evidence="3 4">U15</strain>
    </source>
</reference>
<dbReference type="EMBL" id="FZOT01000019">
    <property type="protein sequence ID" value="SNT25569.1"/>
    <property type="molecule type" value="Genomic_DNA"/>
</dbReference>
<dbReference type="PANTHER" id="PTHR19353:SF19">
    <property type="entry name" value="DELTA(5) FATTY ACID DESATURASE C-RELATED"/>
    <property type="match status" value="1"/>
</dbReference>
<keyword evidence="1" id="KW-0812">Transmembrane</keyword>
<keyword evidence="1" id="KW-1133">Transmembrane helix</keyword>
<dbReference type="PANTHER" id="PTHR19353">
    <property type="entry name" value="FATTY ACID DESATURASE 2"/>
    <property type="match status" value="1"/>
</dbReference>
<feature type="transmembrane region" description="Helical" evidence="1">
    <location>
        <begin position="52"/>
        <end position="73"/>
    </location>
</feature>
<gene>
    <name evidence="3" type="ORF">SAMN06265795_11964</name>
</gene>
<dbReference type="GO" id="GO:0016717">
    <property type="term" value="F:oxidoreductase activity, acting on paired donors, with oxidation of a pair of donors resulting in the reduction of molecular oxygen to two molecules of water"/>
    <property type="evidence" value="ECO:0007669"/>
    <property type="project" value="TreeGrafter"/>
</dbReference>
<evidence type="ECO:0000256" key="1">
    <source>
        <dbReference type="SAM" id="Phobius"/>
    </source>
</evidence>
<proteinExistence type="predicted"/>
<organism evidence="3 4">
    <name type="scientific">Noviherbaspirillum humi</name>
    <dbReference type="NCBI Taxonomy" id="1688639"/>
    <lineage>
        <taxon>Bacteria</taxon>
        <taxon>Pseudomonadati</taxon>
        <taxon>Pseudomonadota</taxon>
        <taxon>Betaproteobacteria</taxon>
        <taxon>Burkholderiales</taxon>
        <taxon>Oxalobacteraceae</taxon>
        <taxon>Noviherbaspirillum</taxon>
    </lineage>
</organism>
<dbReference type="Pfam" id="PF00487">
    <property type="entry name" value="FA_desaturase"/>
    <property type="match status" value="1"/>
</dbReference>
<evidence type="ECO:0000259" key="2">
    <source>
        <dbReference type="Pfam" id="PF00487"/>
    </source>
</evidence>
<evidence type="ECO:0000313" key="3">
    <source>
        <dbReference type="EMBL" id="SNT25569.1"/>
    </source>
</evidence>
<dbReference type="RefSeq" id="WP_245845122.1">
    <property type="nucleotide sequence ID" value="NZ_FZOT01000019.1"/>
</dbReference>
<keyword evidence="4" id="KW-1185">Reference proteome</keyword>
<dbReference type="GO" id="GO:0016020">
    <property type="term" value="C:membrane"/>
    <property type="evidence" value="ECO:0007669"/>
    <property type="project" value="TreeGrafter"/>
</dbReference>
<protein>
    <submittedName>
        <fullName evidence="3">Fatty acid desaturase</fullName>
    </submittedName>
</protein>
<keyword evidence="1" id="KW-0472">Membrane</keyword>
<dbReference type="CDD" id="cd03510">
    <property type="entry name" value="Rhizobitoxine-FADS-like"/>
    <property type="match status" value="1"/>
</dbReference>
<dbReference type="GO" id="GO:0008610">
    <property type="term" value="P:lipid biosynthetic process"/>
    <property type="evidence" value="ECO:0007669"/>
    <property type="project" value="UniProtKB-ARBA"/>
</dbReference>
<dbReference type="InterPro" id="IPR005804">
    <property type="entry name" value="FA_desaturase_dom"/>
</dbReference>
<sequence>MEHGSNRQQEAALGTIGITGEEFRDDDRRASMRRLPAEQLKALTALDDRRSALALAQTLLLTAAILAAAVAWWSPWAALAGVFLIATQQHAMFVLAHEAAHYRLFSNRRLNDLVGRAIGCSAGISMCAYRVIHRLHHNHLYGPQDPDIALHGGYPRGKAYLLKKVATDLAGLTAWKTLKYFFGAPAANAETRQAQRPLDDTSPALRQAALRDRWGVLATQAVLPVAVWAIGGPGALLKYAVLWVLPALTVLQAILRLRAIAEHGAPAGYASPLTAARTNLPGPLLRLLLFPHHVNYHVEHHLFPAVPHYHLPRLHRELRRLGMLDGAEVRYFGDTWKRVYAPRAARPESQAA</sequence>
<dbReference type="InterPro" id="IPR012171">
    <property type="entry name" value="Fatty_acid_desaturase"/>
</dbReference>